<dbReference type="PANTHER" id="PTHR22726:SF1">
    <property type="entry name" value="METALLOENDOPEPTIDASE OMA1, MITOCHONDRIAL"/>
    <property type="match status" value="1"/>
</dbReference>
<evidence type="ECO:0000256" key="3">
    <source>
        <dbReference type="ARBA" id="ARBA00022801"/>
    </source>
</evidence>
<dbReference type="Pfam" id="PF01435">
    <property type="entry name" value="Peptidase_M48"/>
    <property type="match status" value="1"/>
</dbReference>
<evidence type="ECO:0000313" key="10">
    <source>
        <dbReference type="EMBL" id="EKY01499.1"/>
    </source>
</evidence>
<gene>
    <name evidence="10" type="ORF">HMPREF9134_00876</name>
</gene>
<dbReference type="PANTHER" id="PTHR22726">
    <property type="entry name" value="METALLOENDOPEPTIDASE OMA1"/>
    <property type="match status" value="1"/>
</dbReference>
<dbReference type="PATRIC" id="fig|1127696.3.peg.797"/>
<dbReference type="CDD" id="cd07331">
    <property type="entry name" value="M48C_Oma1_like"/>
    <property type="match status" value="1"/>
</dbReference>
<evidence type="ECO:0000256" key="6">
    <source>
        <dbReference type="RuleBase" id="RU003983"/>
    </source>
</evidence>
<feature type="domain" description="Peptidase M48" evidence="9">
    <location>
        <begin position="94"/>
        <end position="262"/>
    </location>
</feature>
<comment type="cofactor">
    <cofactor evidence="6">
        <name>Zn(2+)</name>
        <dbReference type="ChEBI" id="CHEBI:29105"/>
    </cofactor>
    <text evidence="6">Binds 1 zinc ion per subunit.</text>
</comment>
<protein>
    <submittedName>
        <fullName evidence="10">Peptidase, M48 family</fullName>
    </submittedName>
</protein>
<evidence type="ECO:0000259" key="9">
    <source>
        <dbReference type="Pfam" id="PF01435"/>
    </source>
</evidence>
<evidence type="ECO:0000313" key="11">
    <source>
        <dbReference type="Proteomes" id="UP000010408"/>
    </source>
</evidence>
<keyword evidence="5 6" id="KW-0482">Metalloprotease</keyword>
<keyword evidence="3 6" id="KW-0378">Hydrolase</keyword>
<dbReference type="STRING" id="1127696.HMPREF9134_00876"/>
<comment type="caution">
    <text evidence="10">The sequence shown here is derived from an EMBL/GenBank/DDBJ whole genome shotgun (WGS) entry which is preliminary data.</text>
</comment>
<dbReference type="InterPro" id="IPR001915">
    <property type="entry name" value="Peptidase_M48"/>
</dbReference>
<dbReference type="AlphaFoldDB" id="L1NDB2"/>
<reference evidence="10 11" key="1">
    <citation type="submission" date="2012-05" db="EMBL/GenBank/DDBJ databases">
        <authorList>
            <person name="Weinstock G."/>
            <person name="Sodergren E."/>
            <person name="Lobos E.A."/>
            <person name="Fulton L."/>
            <person name="Fulton R."/>
            <person name="Courtney L."/>
            <person name="Fronick C."/>
            <person name="O'Laughlin M."/>
            <person name="Godfrey J."/>
            <person name="Wilson R.M."/>
            <person name="Miner T."/>
            <person name="Farmer C."/>
            <person name="Delehaunty K."/>
            <person name="Cordes M."/>
            <person name="Minx P."/>
            <person name="Tomlinson C."/>
            <person name="Chen J."/>
            <person name="Wollam A."/>
            <person name="Pepin K.H."/>
            <person name="Bhonagiri V."/>
            <person name="Zhang X."/>
            <person name="Suruliraj S."/>
            <person name="Warren W."/>
            <person name="Mitreva M."/>
            <person name="Mardis E.R."/>
            <person name="Wilson R.K."/>
        </authorList>
    </citation>
    <scope>NUCLEOTIDE SEQUENCE [LARGE SCALE GENOMIC DNA]</scope>
    <source>
        <strain evidence="10 11">F0037</strain>
    </source>
</reference>
<dbReference type="InterPro" id="IPR051156">
    <property type="entry name" value="Mito/Outer_Membr_Metalloprot"/>
</dbReference>
<dbReference type="GO" id="GO:0016020">
    <property type="term" value="C:membrane"/>
    <property type="evidence" value="ECO:0007669"/>
    <property type="project" value="TreeGrafter"/>
</dbReference>
<comment type="similarity">
    <text evidence="6">Belongs to the peptidase M48 family.</text>
</comment>
<dbReference type="RefSeq" id="WP_005469245.1">
    <property type="nucleotide sequence ID" value="NZ_KB291046.1"/>
</dbReference>
<evidence type="ECO:0000256" key="4">
    <source>
        <dbReference type="ARBA" id="ARBA00022833"/>
    </source>
</evidence>
<feature type="signal peptide" evidence="8">
    <location>
        <begin position="1"/>
        <end position="23"/>
    </location>
</feature>
<name>L1NDB2_9PORP</name>
<evidence type="ECO:0000256" key="8">
    <source>
        <dbReference type="SAM" id="SignalP"/>
    </source>
</evidence>
<feature type="compositionally biased region" description="Low complexity" evidence="7">
    <location>
        <begin position="277"/>
        <end position="297"/>
    </location>
</feature>
<dbReference type="GO" id="GO:0051603">
    <property type="term" value="P:proteolysis involved in protein catabolic process"/>
    <property type="evidence" value="ECO:0007669"/>
    <property type="project" value="TreeGrafter"/>
</dbReference>
<dbReference type="PROSITE" id="PS51257">
    <property type="entry name" value="PROKAR_LIPOPROTEIN"/>
    <property type="match status" value="1"/>
</dbReference>
<dbReference type="eggNOG" id="COG0501">
    <property type="taxonomic scope" value="Bacteria"/>
</dbReference>
<keyword evidence="8" id="KW-0732">Signal</keyword>
<proteinExistence type="inferred from homology"/>
<keyword evidence="2" id="KW-0479">Metal-binding</keyword>
<keyword evidence="4 6" id="KW-0862">Zinc</keyword>
<accession>L1NDB2</accession>
<dbReference type="GO" id="GO:0004222">
    <property type="term" value="F:metalloendopeptidase activity"/>
    <property type="evidence" value="ECO:0007669"/>
    <property type="project" value="InterPro"/>
</dbReference>
<evidence type="ECO:0000256" key="1">
    <source>
        <dbReference type="ARBA" id="ARBA00022670"/>
    </source>
</evidence>
<evidence type="ECO:0000256" key="2">
    <source>
        <dbReference type="ARBA" id="ARBA00022723"/>
    </source>
</evidence>
<evidence type="ECO:0000256" key="7">
    <source>
        <dbReference type="SAM" id="MobiDB-lite"/>
    </source>
</evidence>
<feature type="region of interest" description="Disordered" evidence="7">
    <location>
        <begin position="277"/>
        <end position="311"/>
    </location>
</feature>
<dbReference type="EMBL" id="AMEQ01000025">
    <property type="protein sequence ID" value="EKY01499.1"/>
    <property type="molecule type" value="Genomic_DNA"/>
</dbReference>
<dbReference type="HOGENOM" id="CLU_029002_5_0_10"/>
<organism evidence="10 11">
    <name type="scientific">Porphyromonas catoniae F0037</name>
    <dbReference type="NCBI Taxonomy" id="1127696"/>
    <lineage>
        <taxon>Bacteria</taxon>
        <taxon>Pseudomonadati</taxon>
        <taxon>Bacteroidota</taxon>
        <taxon>Bacteroidia</taxon>
        <taxon>Bacteroidales</taxon>
        <taxon>Porphyromonadaceae</taxon>
        <taxon>Porphyromonas</taxon>
    </lineage>
</organism>
<evidence type="ECO:0000256" key="5">
    <source>
        <dbReference type="ARBA" id="ARBA00023049"/>
    </source>
</evidence>
<dbReference type="Proteomes" id="UP000010408">
    <property type="component" value="Unassembled WGS sequence"/>
</dbReference>
<dbReference type="Gene3D" id="3.30.2010.10">
    <property type="entry name" value="Metalloproteases ('zincins'), catalytic domain"/>
    <property type="match status" value="1"/>
</dbReference>
<dbReference type="GO" id="GO:0046872">
    <property type="term" value="F:metal ion binding"/>
    <property type="evidence" value="ECO:0007669"/>
    <property type="project" value="UniProtKB-KW"/>
</dbReference>
<sequence length="311" mass="33336">MKICPKSLIALTSSALLFLSSCGSVPITGRRQLSLVSDSEILSASATQYKQFISKSQLSHNGTYNAKVTQVGRRLAAATNSYLKQNGYESLLETLSWEFNVVDSKQVNAFCMPGGKIVVYTGLLTLVGNGAHSDDELAAVMGHELSHALAKHANERISNQLLLQAGGQLLGATVGARSQLLGGLINQAYGLGAQVGVMLPFGRKQEYEADKMGLVLMAMAGYDPRYAVNFWQKMAQSKGGAQQSELLSTHPSDANRIRAIEAYLPTALQYYQGASYSSTPAPATGTKTKSTPSTKSSRTVRASEVSKYLKK</sequence>
<feature type="chain" id="PRO_5003954495" evidence="8">
    <location>
        <begin position="24"/>
        <end position="311"/>
    </location>
</feature>
<keyword evidence="1 6" id="KW-0645">Protease</keyword>